<name>A0A2Y9AFY6_9MICO</name>
<feature type="region of interest" description="Disordered" evidence="1">
    <location>
        <begin position="150"/>
        <end position="227"/>
    </location>
</feature>
<feature type="compositionally biased region" description="Basic and acidic residues" evidence="1">
    <location>
        <begin position="174"/>
        <end position="184"/>
    </location>
</feature>
<protein>
    <submittedName>
        <fullName evidence="2">Uncharacterized protein</fullName>
    </submittedName>
</protein>
<proteinExistence type="predicted"/>
<accession>A0A2Y9AFY6</accession>
<dbReference type="Proteomes" id="UP000250222">
    <property type="component" value="Unassembled WGS sequence"/>
</dbReference>
<keyword evidence="3" id="KW-1185">Reference proteome</keyword>
<organism evidence="2 3">
    <name type="scientific">Georgenia satyanarayanai</name>
    <dbReference type="NCBI Taxonomy" id="860221"/>
    <lineage>
        <taxon>Bacteria</taxon>
        <taxon>Bacillati</taxon>
        <taxon>Actinomycetota</taxon>
        <taxon>Actinomycetes</taxon>
        <taxon>Micrococcales</taxon>
        <taxon>Bogoriellaceae</taxon>
        <taxon>Georgenia</taxon>
    </lineage>
</organism>
<sequence>MTTKQQNNPTTETPTTDQERAWARMVLQRSDAEMAGHRTAERKAAADFEAALAEEPWVRALAHLGAVRKRAALTRHDQERAAAILGTTLTGKGTVPTSVAGYIDGSVVPEFLVRPVARAADSLAETIHEEERVQRAERARAEMADPDTLARYGQSSARPASPLARIQQDGAVETTHRTTPDGKRITVHRSLNTGASVTLDDDGNPYNVPQPEKVVMSQPPSWSTALR</sequence>
<dbReference type="EMBL" id="UETB01000008">
    <property type="protein sequence ID" value="SSA43374.1"/>
    <property type="molecule type" value="Genomic_DNA"/>
</dbReference>
<feature type="compositionally biased region" description="Low complexity" evidence="1">
    <location>
        <begin position="1"/>
        <end position="16"/>
    </location>
</feature>
<evidence type="ECO:0000313" key="2">
    <source>
        <dbReference type="EMBL" id="SSA43374.1"/>
    </source>
</evidence>
<gene>
    <name evidence="2" type="ORF">SAMN05216184_108138</name>
</gene>
<evidence type="ECO:0000313" key="3">
    <source>
        <dbReference type="Proteomes" id="UP000250222"/>
    </source>
</evidence>
<feature type="region of interest" description="Disordered" evidence="1">
    <location>
        <begin position="1"/>
        <end position="20"/>
    </location>
</feature>
<reference evidence="2 3" key="1">
    <citation type="submission" date="2016-10" db="EMBL/GenBank/DDBJ databases">
        <authorList>
            <person name="Cai Z."/>
        </authorList>
    </citation>
    <scope>NUCLEOTIDE SEQUENCE [LARGE SCALE GENOMIC DNA]</scope>
    <source>
        <strain evidence="2 3">CGMCC 1.10826</strain>
    </source>
</reference>
<feature type="compositionally biased region" description="Polar residues" evidence="1">
    <location>
        <begin position="218"/>
        <end position="227"/>
    </location>
</feature>
<evidence type="ECO:0000256" key="1">
    <source>
        <dbReference type="SAM" id="MobiDB-lite"/>
    </source>
</evidence>
<dbReference type="AlphaFoldDB" id="A0A2Y9AFY6"/>